<reference evidence="3" key="1">
    <citation type="journal article" date="2019" name="Int. J. Syst. Evol. Microbiol.">
        <title>The Global Catalogue of Microorganisms (GCM) 10K type strain sequencing project: providing services to taxonomists for standard genome sequencing and annotation.</title>
        <authorList>
            <consortium name="The Broad Institute Genomics Platform"/>
            <consortium name="The Broad Institute Genome Sequencing Center for Infectious Disease"/>
            <person name="Wu L."/>
            <person name="Ma J."/>
        </authorList>
    </citation>
    <scope>NUCLEOTIDE SEQUENCE [LARGE SCALE GENOMIC DNA]</scope>
    <source>
        <strain evidence="3">CGMCC 1.15643</strain>
    </source>
</reference>
<gene>
    <name evidence="2" type="ORF">ACFPK2_06900</name>
</gene>
<sequence>MARPRMSPEAKTAKKERAAADKAAVLAQNALAKLPAEKEKRDELWQELEALKSEASGVSGSISAQKKRMTEVFGITKAAMQIRSILNKCRAGEYEATVEQVQLFMQDTNRPIQLSMKLEPGKGVASDEGSVFDKTNAGEHVEAERGDDPGRARKRTAAPPAPPAAATPNVGVEGLAAGIKPLDEKKSARKGPPAPTSAKPAGDFEDGKDVRPRHLQEAEAERAKEEAERKAAETEAAMKDMTPSQKRAYAKKIAEEAFTKRGDSGLGSGGFH</sequence>
<keyword evidence="3" id="KW-1185">Reference proteome</keyword>
<proteinExistence type="predicted"/>
<organism evidence="2 3">
    <name type="scientific">Bosea minatitlanensis</name>
    <dbReference type="NCBI Taxonomy" id="128782"/>
    <lineage>
        <taxon>Bacteria</taxon>
        <taxon>Pseudomonadati</taxon>
        <taxon>Pseudomonadota</taxon>
        <taxon>Alphaproteobacteria</taxon>
        <taxon>Hyphomicrobiales</taxon>
        <taxon>Boseaceae</taxon>
        <taxon>Bosea</taxon>
    </lineage>
</organism>
<evidence type="ECO:0008006" key="4">
    <source>
        <dbReference type="Google" id="ProtNLM"/>
    </source>
</evidence>
<evidence type="ECO:0000313" key="2">
    <source>
        <dbReference type="EMBL" id="MFC5292714.1"/>
    </source>
</evidence>
<feature type="compositionally biased region" description="Basic and acidic residues" evidence="1">
    <location>
        <begin position="205"/>
        <end position="238"/>
    </location>
</feature>
<accession>A0ABW0F2E4</accession>
<dbReference type="RefSeq" id="WP_260347984.1">
    <property type="nucleotide sequence ID" value="NZ_JAOAOS010000002.1"/>
</dbReference>
<feature type="region of interest" description="Disordered" evidence="1">
    <location>
        <begin position="120"/>
        <end position="272"/>
    </location>
</feature>
<name>A0ABW0F2E4_9HYPH</name>
<feature type="compositionally biased region" description="Basic and acidic residues" evidence="1">
    <location>
        <begin position="136"/>
        <end position="151"/>
    </location>
</feature>
<dbReference type="Proteomes" id="UP001595976">
    <property type="component" value="Unassembled WGS sequence"/>
</dbReference>
<comment type="caution">
    <text evidence="2">The sequence shown here is derived from an EMBL/GenBank/DDBJ whole genome shotgun (WGS) entry which is preliminary data.</text>
</comment>
<protein>
    <recommendedName>
        <fullName evidence="4">DUF2312 domain-containing protein</fullName>
    </recommendedName>
</protein>
<evidence type="ECO:0000313" key="3">
    <source>
        <dbReference type="Proteomes" id="UP001595976"/>
    </source>
</evidence>
<feature type="compositionally biased region" description="Basic and acidic residues" evidence="1">
    <location>
        <begin position="252"/>
        <end position="263"/>
    </location>
</feature>
<dbReference type="EMBL" id="JBHSLI010000002">
    <property type="protein sequence ID" value="MFC5292714.1"/>
    <property type="molecule type" value="Genomic_DNA"/>
</dbReference>
<evidence type="ECO:0000256" key="1">
    <source>
        <dbReference type="SAM" id="MobiDB-lite"/>
    </source>
</evidence>